<evidence type="ECO:0000313" key="3">
    <source>
        <dbReference type="Proteomes" id="UP000008820"/>
    </source>
</evidence>
<dbReference type="EnsemblMetazoa" id="AAEL024657-RA">
    <property type="protein sequence ID" value="AAEL024657-PA"/>
    <property type="gene ID" value="AAEL024657"/>
</dbReference>
<keyword evidence="3" id="KW-1185">Reference proteome</keyword>
<sequence length="581" mass="67608">MMHEDEKQEKFYCDEIADMLLVTNGDCDFDGNNFTHPDGTLDWNAVEQFFASDLVPHDKPLTYKQCSGLMPKFHAFLKRCPIVEYLPEMLTWCNRLDVIVMSLHATTLTRTLILSSVLEYSLGNIFLSRTGITPPHLLRDLLMTDTLATELGETIIYLLRLLLGTPNGINLRNLVWHGFLSDDDLSPIYNNFLLLIMTSIGKVLLERNSALKHRSCSLDAQMLVTEMGLENFNELQLKNCLMNHPQISNLQLRDWTQTLKYYKKDQFYFCVSHALIQLEMYLRRLYGQLYRRDWRAKLDEYYIIMDTVFEEYNSITQDRNRMYDYFPNSLLELVYDLFSAMNGPRIRDKLSHGELQLDQVDKTMAEAVLYTCSLVIENDSKFTYRSVYHPNAIAQAKLKECKAALNQIKTLRFPKNLNDSEPAGDVPFIPEVCIMEKINIFHRPGGEEIVVGYLQRIATTLKLAAKNLHQSLGLKIGAMERRELRSRARNTLNNMLKMLPTITAAFEHVLTLLVWIFHCLMEADELHDLNKLIRFMKFILKYTENAANNLDAKNNIWLPLYETSRRELYDKTRQNLTLLLC</sequence>
<dbReference type="OrthoDB" id="49386at2759"/>
<name>A0A6I8U4Q5_AEDAE</name>
<dbReference type="PANTHER" id="PTHR31701">
    <property type="entry name" value="ENDOPLASMIC RETICULUM MEMBRANE-ASSOCIATED RNA DEGRADATION PROTEIN"/>
    <property type="match status" value="1"/>
</dbReference>
<reference evidence="2 3" key="1">
    <citation type="submission" date="2017-06" db="EMBL/GenBank/DDBJ databases">
        <title>Aedes aegypti genome working group (AGWG) sequencing and assembly.</title>
        <authorList>
            <consortium name="Aedes aegypti Genome Working Group (AGWG)"/>
            <person name="Matthews B.J."/>
        </authorList>
    </citation>
    <scope>NUCLEOTIDE SEQUENCE [LARGE SCALE GENOMIC DNA]</scope>
    <source>
        <strain evidence="2 3">LVP_AGWG</strain>
    </source>
</reference>
<feature type="domain" description="DUF4209" evidence="1">
    <location>
        <begin position="132"/>
        <end position="199"/>
    </location>
</feature>
<dbReference type="Pfam" id="PF13910">
    <property type="entry name" value="DUF4209"/>
    <property type="match status" value="1"/>
</dbReference>
<dbReference type="AlphaFoldDB" id="A0A6I8U4Q5"/>
<evidence type="ECO:0000259" key="1">
    <source>
        <dbReference type="Pfam" id="PF13910"/>
    </source>
</evidence>
<dbReference type="Proteomes" id="UP000008820">
    <property type="component" value="Chromosome 1"/>
</dbReference>
<dbReference type="PANTHER" id="PTHR31701:SF2">
    <property type="entry name" value="ENDOPLASMIC RETICULUM MEMBRANE-ASSOCIATED RNA DEGRADATION PROTEIN"/>
    <property type="match status" value="1"/>
</dbReference>
<gene>
    <name evidence="2" type="primary">110676521</name>
</gene>
<reference evidence="2" key="2">
    <citation type="submission" date="2020-05" db="UniProtKB">
        <authorList>
            <consortium name="EnsemblMetazoa"/>
        </authorList>
    </citation>
    <scope>IDENTIFICATION</scope>
    <source>
        <strain evidence="2">LVP_AGWG</strain>
    </source>
</reference>
<dbReference type="InParanoid" id="A0A6I8U4Q5"/>
<protein>
    <recommendedName>
        <fullName evidence="1">DUF4209 domain-containing protein</fullName>
    </recommendedName>
</protein>
<proteinExistence type="predicted"/>
<organism evidence="2 3">
    <name type="scientific">Aedes aegypti</name>
    <name type="common">Yellowfever mosquito</name>
    <name type="synonym">Culex aegypti</name>
    <dbReference type="NCBI Taxonomy" id="7159"/>
    <lineage>
        <taxon>Eukaryota</taxon>
        <taxon>Metazoa</taxon>
        <taxon>Ecdysozoa</taxon>
        <taxon>Arthropoda</taxon>
        <taxon>Hexapoda</taxon>
        <taxon>Insecta</taxon>
        <taxon>Pterygota</taxon>
        <taxon>Neoptera</taxon>
        <taxon>Endopterygota</taxon>
        <taxon>Diptera</taxon>
        <taxon>Nematocera</taxon>
        <taxon>Culicoidea</taxon>
        <taxon>Culicidae</taxon>
        <taxon>Culicinae</taxon>
        <taxon>Aedini</taxon>
        <taxon>Aedes</taxon>
        <taxon>Stegomyia</taxon>
    </lineage>
</organism>
<dbReference type="InterPro" id="IPR039635">
    <property type="entry name" value="ERMARD"/>
</dbReference>
<evidence type="ECO:0000313" key="2">
    <source>
        <dbReference type="EnsemblMetazoa" id="AAEL024657-PA"/>
    </source>
</evidence>
<accession>A0A6I8U4Q5</accession>
<dbReference type="InterPro" id="IPR025209">
    <property type="entry name" value="DUF4209"/>
</dbReference>